<evidence type="ECO:0000259" key="16">
    <source>
        <dbReference type="Pfam" id="PF04757"/>
    </source>
</evidence>
<keyword evidence="8" id="KW-0863">Zinc-finger</keyword>
<name>A0A1B6C605_9HEMI</name>
<keyword evidence="12 15" id="KW-0472">Membrane</keyword>
<organism evidence="17">
    <name type="scientific">Clastoptera arizonana</name>
    <name type="common">Arizona spittle bug</name>
    <dbReference type="NCBI Taxonomy" id="38151"/>
    <lineage>
        <taxon>Eukaryota</taxon>
        <taxon>Metazoa</taxon>
        <taxon>Ecdysozoa</taxon>
        <taxon>Arthropoda</taxon>
        <taxon>Hexapoda</taxon>
        <taxon>Insecta</taxon>
        <taxon>Pterygota</taxon>
        <taxon>Neoptera</taxon>
        <taxon>Paraneoptera</taxon>
        <taxon>Hemiptera</taxon>
        <taxon>Auchenorrhyncha</taxon>
        <taxon>Cercopoidea</taxon>
        <taxon>Clastopteridae</taxon>
        <taxon>Clastoptera</taxon>
    </lineage>
</organism>
<reference evidence="17" key="1">
    <citation type="submission" date="2015-12" db="EMBL/GenBank/DDBJ databases">
        <title>De novo transcriptome assembly of four potential Pierce s Disease insect vectors from Arizona vineyards.</title>
        <authorList>
            <person name="Tassone E.E."/>
        </authorList>
    </citation>
    <scope>NUCLEOTIDE SEQUENCE</scope>
</reference>
<evidence type="ECO:0000256" key="5">
    <source>
        <dbReference type="ARBA" id="ARBA00022448"/>
    </source>
</evidence>
<keyword evidence="6" id="KW-0812">Transmembrane</keyword>
<dbReference type="Gene3D" id="3.30.40.10">
    <property type="entry name" value="Zinc/RING finger domain, C3HC4 (zinc finger)"/>
    <property type="match status" value="1"/>
</dbReference>
<dbReference type="AlphaFoldDB" id="A0A1B6C605"/>
<dbReference type="GO" id="GO:0006513">
    <property type="term" value="P:protein monoubiquitination"/>
    <property type="evidence" value="ECO:0007669"/>
    <property type="project" value="TreeGrafter"/>
</dbReference>
<dbReference type="GO" id="GO:0005778">
    <property type="term" value="C:peroxisomal membrane"/>
    <property type="evidence" value="ECO:0007669"/>
    <property type="project" value="UniProtKB-SubCell"/>
</dbReference>
<evidence type="ECO:0000256" key="7">
    <source>
        <dbReference type="ARBA" id="ARBA00022723"/>
    </source>
</evidence>
<dbReference type="InterPro" id="IPR013083">
    <property type="entry name" value="Znf_RING/FYVE/PHD"/>
</dbReference>
<dbReference type="EMBL" id="GEDC01028569">
    <property type="protein sequence ID" value="JAS08729.1"/>
    <property type="molecule type" value="Transcribed_RNA"/>
</dbReference>
<sequence>MGEKGAHLTISLQSKPSIFEVIAQESLADLIQPSCRRIVQLLVAKNPETLGWLISWFDEFYLIANTALQYNYLRSFGGSFSESFYGLQRLSFLSTSNKKFFKFRNKQEFLSLLSLVLIPYISAKLNQTIERCNEHDTLQGLAKYLVPLHKIVQGIWRGSTLVQYLLYMTGKSHTHSLLMRAIKVSLHYIPEQNTPALNLNEYLRNPKLYGQLMWIAIGRSLEVGVFFLQCLQWWQSEEQNRTIHKNIVPPPPKNESDMENSSICPVCKGLCQIETALSVSGYVFCYRCIYQALTDVKSCPVTGFPATIDDLIRLYPSS</sequence>
<proteinExistence type="inferred from homology"/>
<evidence type="ECO:0000256" key="11">
    <source>
        <dbReference type="ARBA" id="ARBA00022989"/>
    </source>
</evidence>
<dbReference type="GO" id="GO:0004842">
    <property type="term" value="F:ubiquitin-protein transferase activity"/>
    <property type="evidence" value="ECO:0007669"/>
    <property type="project" value="TreeGrafter"/>
</dbReference>
<comment type="function">
    <text evidence="15">Component of a retrotranslocation channel required for peroxisome organization by mediating export of the PEX5 receptor from peroxisomes to the cytosol, thereby promoting PEX5 recycling.</text>
</comment>
<keyword evidence="13 15" id="KW-0576">Peroxisome</keyword>
<evidence type="ECO:0000256" key="14">
    <source>
        <dbReference type="ARBA" id="ARBA00029692"/>
    </source>
</evidence>
<keyword evidence="5" id="KW-0813">Transport</keyword>
<evidence type="ECO:0000256" key="6">
    <source>
        <dbReference type="ARBA" id="ARBA00022692"/>
    </source>
</evidence>
<evidence type="ECO:0000256" key="2">
    <source>
        <dbReference type="ARBA" id="ARBA00004906"/>
    </source>
</evidence>
<dbReference type="PIRSF" id="PIRSF038074">
    <property type="entry name" value="Peroxisome_assembly_p12"/>
    <property type="match status" value="1"/>
</dbReference>
<dbReference type="Pfam" id="PF04757">
    <property type="entry name" value="Pex2_Pex12"/>
    <property type="match status" value="1"/>
</dbReference>
<keyword evidence="11" id="KW-1133">Transmembrane helix</keyword>
<dbReference type="PANTHER" id="PTHR12888:SF0">
    <property type="entry name" value="PEROXISOME ASSEMBLY PROTEIN 12"/>
    <property type="match status" value="1"/>
</dbReference>
<dbReference type="GO" id="GO:1990429">
    <property type="term" value="C:peroxisomal importomer complex"/>
    <property type="evidence" value="ECO:0007669"/>
    <property type="project" value="TreeGrafter"/>
</dbReference>
<dbReference type="InterPro" id="IPR017375">
    <property type="entry name" value="PEX12"/>
</dbReference>
<evidence type="ECO:0000256" key="13">
    <source>
        <dbReference type="ARBA" id="ARBA00023140"/>
    </source>
</evidence>
<keyword evidence="10" id="KW-0653">Protein transport</keyword>
<evidence type="ECO:0000256" key="10">
    <source>
        <dbReference type="ARBA" id="ARBA00022927"/>
    </source>
</evidence>
<feature type="domain" description="Pex N-terminal" evidence="16">
    <location>
        <begin position="24"/>
        <end position="236"/>
    </location>
</feature>
<protein>
    <recommendedName>
        <fullName evidence="4 15">Peroxisome assembly protein 12</fullName>
    </recommendedName>
    <alternativeName>
        <fullName evidence="14 15">Peroxin-12</fullName>
    </alternativeName>
</protein>
<dbReference type="InterPro" id="IPR006845">
    <property type="entry name" value="Pex_N"/>
</dbReference>
<evidence type="ECO:0000256" key="8">
    <source>
        <dbReference type="ARBA" id="ARBA00022771"/>
    </source>
</evidence>
<evidence type="ECO:0000313" key="17">
    <source>
        <dbReference type="EMBL" id="JAS08729.1"/>
    </source>
</evidence>
<dbReference type="SUPFAM" id="SSF57850">
    <property type="entry name" value="RING/U-box"/>
    <property type="match status" value="1"/>
</dbReference>
<keyword evidence="9" id="KW-0862">Zinc</keyword>
<dbReference type="PANTHER" id="PTHR12888">
    <property type="entry name" value="PEROXISOME ASSEMBLY PROTEIN 12 PEROXIN-12"/>
    <property type="match status" value="1"/>
</dbReference>
<evidence type="ECO:0000256" key="9">
    <source>
        <dbReference type="ARBA" id="ARBA00022833"/>
    </source>
</evidence>
<dbReference type="GO" id="GO:0016558">
    <property type="term" value="P:protein import into peroxisome matrix"/>
    <property type="evidence" value="ECO:0007669"/>
    <property type="project" value="UniProtKB-UniRule"/>
</dbReference>
<evidence type="ECO:0000256" key="12">
    <source>
        <dbReference type="ARBA" id="ARBA00023136"/>
    </source>
</evidence>
<evidence type="ECO:0000256" key="1">
    <source>
        <dbReference type="ARBA" id="ARBA00004585"/>
    </source>
</evidence>
<accession>A0A1B6C605</accession>
<evidence type="ECO:0000256" key="3">
    <source>
        <dbReference type="ARBA" id="ARBA00008704"/>
    </source>
</evidence>
<comment type="subcellular location">
    <subcellularLocation>
        <location evidence="1">Peroxisome membrane</location>
        <topology evidence="1">Multi-pass membrane protein</topology>
    </subcellularLocation>
</comment>
<gene>
    <name evidence="17" type="ORF">g.4230</name>
</gene>
<dbReference type="CDD" id="cd16451">
    <property type="entry name" value="mRING_PEX12"/>
    <property type="match status" value="1"/>
</dbReference>
<comment type="similarity">
    <text evidence="3 15">Belongs to the pex2/pex10/pex12 family.</text>
</comment>
<evidence type="ECO:0000256" key="4">
    <source>
        <dbReference type="ARBA" id="ARBA00018980"/>
    </source>
</evidence>
<evidence type="ECO:0000256" key="15">
    <source>
        <dbReference type="PIRNR" id="PIRNR038074"/>
    </source>
</evidence>
<comment type="pathway">
    <text evidence="2">Protein modification; protein ubiquitination.</text>
</comment>
<dbReference type="GO" id="GO:0008270">
    <property type="term" value="F:zinc ion binding"/>
    <property type="evidence" value="ECO:0007669"/>
    <property type="project" value="UniProtKB-KW"/>
</dbReference>
<keyword evidence="7" id="KW-0479">Metal-binding</keyword>